<feature type="region of interest" description="Disordered" evidence="1">
    <location>
        <begin position="1"/>
        <end position="102"/>
    </location>
</feature>
<accession>A0A8K0RAQ5</accession>
<name>A0A8K0RAQ5_9PLEO</name>
<feature type="compositionally biased region" description="Acidic residues" evidence="1">
    <location>
        <begin position="58"/>
        <end position="67"/>
    </location>
</feature>
<feature type="compositionally biased region" description="Acidic residues" evidence="1">
    <location>
        <begin position="87"/>
        <end position="98"/>
    </location>
</feature>
<evidence type="ECO:0000313" key="2">
    <source>
        <dbReference type="EMBL" id="KAH7088721.1"/>
    </source>
</evidence>
<feature type="compositionally biased region" description="Pro residues" evidence="1">
    <location>
        <begin position="1"/>
        <end position="11"/>
    </location>
</feature>
<gene>
    <name evidence="2" type="ORF">FB567DRAFT_619471</name>
</gene>
<proteinExistence type="predicted"/>
<evidence type="ECO:0000256" key="1">
    <source>
        <dbReference type="SAM" id="MobiDB-lite"/>
    </source>
</evidence>
<reference evidence="2" key="1">
    <citation type="journal article" date="2021" name="Nat. Commun.">
        <title>Genetic determinants of endophytism in the Arabidopsis root mycobiome.</title>
        <authorList>
            <person name="Mesny F."/>
            <person name="Miyauchi S."/>
            <person name="Thiergart T."/>
            <person name="Pickel B."/>
            <person name="Atanasova L."/>
            <person name="Karlsson M."/>
            <person name="Huettel B."/>
            <person name="Barry K.W."/>
            <person name="Haridas S."/>
            <person name="Chen C."/>
            <person name="Bauer D."/>
            <person name="Andreopoulos W."/>
            <person name="Pangilinan J."/>
            <person name="LaButti K."/>
            <person name="Riley R."/>
            <person name="Lipzen A."/>
            <person name="Clum A."/>
            <person name="Drula E."/>
            <person name="Henrissat B."/>
            <person name="Kohler A."/>
            <person name="Grigoriev I.V."/>
            <person name="Martin F.M."/>
            <person name="Hacquard S."/>
        </authorList>
    </citation>
    <scope>NUCLEOTIDE SEQUENCE</scope>
    <source>
        <strain evidence="2">MPI-SDFR-AT-0120</strain>
    </source>
</reference>
<feature type="compositionally biased region" description="Basic and acidic residues" evidence="1">
    <location>
        <begin position="36"/>
        <end position="45"/>
    </location>
</feature>
<feature type="compositionally biased region" description="Polar residues" evidence="1">
    <location>
        <begin position="13"/>
        <end position="24"/>
    </location>
</feature>
<comment type="caution">
    <text evidence="2">The sequence shown here is derived from an EMBL/GenBank/DDBJ whole genome shotgun (WGS) entry which is preliminary data.</text>
</comment>
<keyword evidence="3" id="KW-1185">Reference proteome</keyword>
<protein>
    <submittedName>
        <fullName evidence="2">Uncharacterized protein</fullName>
    </submittedName>
</protein>
<dbReference type="AlphaFoldDB" id="A0A8K0RAQ5"/>
<sequence>MALKLPAPPAVRPTSQKSNVQPTRTYRGGSWRTRRRDALREREITNSKQAQAQYQSEEQNENEDSSEDDTKTTLGGTAPEIHVPTEAAEEQSDQDDFGYDTWYPSDAAAEHVDDENEENEDQEEYFWLELGFDTKQDWLDDAAQNDDRYEDEFWAGWERVLAFRASQPLLAPDEDLWEEDILPLAESAPPLYECAIDPDDGLSEHYKARFGPATSRLATEIKGLMCRMASCHSNFLNRHIEALESDPTNAVAISHNLLSCLEKEYQDGLRGVVPEEEIQLRTVSVLFHMLQHALNSAQNCAPSHIAEFITKWTAVTLERHALHTYDVSPPPYEQRDDVFADRLLRGLIPLSDQQLVAYIYPESPVAQPTPIELYSAAVSAVVPVQDAKLTHDPMNPSNVGYHDTPRNVQTSPPDRSASRKRTSPRSNNNAPRAVSLSAARVTPILSSSRRNLDLDHAETSFVRHTPIHADARMKRSLGDACDENEEEGCSARKRRRG</sequence>
<dbReference type="Proteomes" id="UP000813461">
    <property type="component" value="Unassembled WGS sequence"/>
</dbReference>
<feature type="region of interest" description="Disordered" evidence="1">
    <location>
        <begin position="389"/>
        <end position="437"/>
    </location>
</feature>
<feature type="region of interest" description="Disordered" evidence="1">
    <location>
        <begin position="469"/>
        <end position="497"/>
    </location>
</feature>
<dbReference type="EMBL" id="JAGMVJ010000007">
    <property type="protein sequence ID" value="KAH7088721.1"/>
    <property type="molecule type" value="Genomic_DNA"/>
</dbReference>
<evidence type="ECO:0000313" key="3">
    <source>
        <dbReference type="Proteomes" id="UP000813461"/>
    </source>
</evidence>
<organism evidence="2 3">
    <name type="scientific">Paraphoma chrysanthemicola</name>
    <dbReference type="NCBI Taxonomy" id="798071"/>
    <lineage>
        <taxon>Eukaryota</taxon>
        <taxon>Fungi</taxon>
        <taxon>Dikarya</taxon>
        <taxon>Ascomycota</taxon>
        <taxon>Pezizomycotina</taxon>
        <taxon>Dothideomycetes</taxon>
        <taxon>Pleosporomycetidae</taxon>
        <taxon>Pleosporales</taxon>
        <taxon>Pleosporineae</taxon>
        <taxon>Phaeosphaeriaceae</taxon>
        <taxon>Paraphoma</taxon>
    </lineage>
</organism>